<organism evidence="1 2">
    <name type="scientific">Nitratiruptor tergarcus DSM 16512</name>
    <dbReference type="NCBI Taxonomy" id="1069081"/>
    <lineage>
        <taxon>Bacteria</taxon>
        <taxon>Pseudomonadati</taxon>
        <taxon>Campylobacterota</taxon>
        <taxon>Epsilonproteobacteria</taxon>
        <taxon>Nautiliales</taxon>
        <taxon>Nitratiruptoraceae</taxon>
        <taxon>Nitratiruptor</taxon>
    </lineage>
</organism>
<evidence type="ECO:0000313" key="1">
    <source>
        <dbReference type="EMBL" id="SMC08557.1"/>
    </source>
</evidence>
<name>A0A1W1WQJ7_9BACT</name>
<dbReference type="OrthoDB" id="9860694at2"/>
<gene>
    <name evidence="1" type="ORF">SAMN05660197_0312</name>
</gene>
<reference evidence="2" key="1">
    <citation type="submission" date="2017-04" db="EMBL/GenBank/DDBJ databases">
        <authorList>
            <person name="Varghese N."/>
            <person name="Submissions S."/>
        </authorList>
    </citation>
    <scope>NUCLEOTIDE SEQUENCE [LARGE SCALE GENOMIC DNA]</scope>
    <source>
        <strain evidence="2">DSM 16512</strain>
    </source>
</reference>
<proteinExistence type="predicted"/>
<dbReference type="AlphaFoldDB" id="A0A1W1WQJ7"/>
<dbReference type="RefSeq" id="WP_084274832.1">
    <property type="nucleotide sequence ID" value="NZ_AP026671.1"/>
</dbReference>
<dbReference type="Proteomes" id="UP000192602">
    <property type="component" value="Unassembled WGS sequence"/>
</dbReference>
<evidence type="ECO:0000313" key="2">
    <source>
        <dbReference type="Proteomes" id="UP000192602"/>
    </source>
</evidence>
<sequence length="105" mass="12407">MAHLERYMFYYMDTINEKNFKEAIELAQSIIEECEDESTPIIEGFLSAAKSLQALKMGEFDDVEELWNSYEEAKRFLTPSNRHYAILLETCMILENTKEEIERII</sequence>
<dbReference type="STRING" id="1069081.SAMN05660197_0312"/>
<protein>
    <submittedName>
        <fullName evidence="1">Uncharacterized protein</fullName>
    </submittedName>
</protein>
<dbReference type="EMBL" id="FWWZ01000001">
    <property type="protein sequence ID" value="SMC08557.1"/>
    <property type="molecule type" value="Genomic_DNA"/>
</dbReference>
<accession>A0A1W1WQJ7</accession>
<keyword evidence="2" id="KW-1185">Reference proteome</keyword>